<name>A0A3A1YSG3_9GAMM</name>
<comment type="similarity">
    <text evidence="1 3">Belongs to the GroES chaperonin family.</text>
</comment>
<keyword evidence="5" id="KW-1185">Reference proteome</keyword>
<dbReference type="PANTHER" id="PTHR10772:SF63">
    <property type="entry name" value="20 KDA CHAPERONIN, CHLOROPLASTIC"/>
    <property type="match status" value="1"/>
</dbReference>
<evidence type="ECO:0000256" key="1">
    <source>
        <dbReference type="ARBA" id="ARBA00006975"/>
    </source>
</evidence>
<organism evidence="4 5">
    <name type="scientific">Psittacicella hinzii</name>
    <dbReference type="NCBI Taxonomy" id="2028575"/>
    <lineage>
        <taxon>Bacteria</taxon>
        <taxon>Pseudomonadati</taxon>
        <taxon>Pseudomonadota</taxon>
        <taxon>Gammaproteobacteria</taxon>
        <taxon>Pasteurellales</taxon>
        <taxon>Psittacicellaceae</taxon>
        <taxon>Psittacicella</taxon>
    </lineage>
</organism>
<proteinExistence type="inferred from homology"/>
<dbReference type="GO" id="GO:0046872">
    <property type="term" value="F:metal ion binding"/>
    <property type="evidence" value="ECO:0007669"/>
    <property type="project" value="TreeGrafter"/>
</dbReference>
<dbReference type="GO" id="GO:0051087">
    <property type="term" value="F:protein-folding chaperone binding"/>
    <property type="evidence" value="ECO:0007669"/>
    <property type="project" value="TreeGrafter"/>
</dbReference>
<accession>A0A3A1YSG3</accession>
<keyword evidence="2 3" id="KW-0143">Chaperone</keyword>
<dbReference type="FunFam" id="2.30.33.40:FF:000001">
    <property type="entry name" value="10 kDa chaperonin"/>
    <property type="match status" value="1"/>
</dbReference>
<evidence type="ECO:0000256" key="2">
    <source>
        <dbReference type="ARBA" id="ARBA00023186"/>
    </source>
</evidence>
<protein>
    <recommendedName>
        <fullName evidence="3">10 kDa chaperonin</fullName>
    </recommendedName>
</protein>
<comment type="caution">
    <text evidence="4">The sequence shown here is derived from an EMBL/GenBank/DDBJ whole genome shotgun (WGS) entry which is preliminary data.</text>
</comment>
<comment type="function">
    <text evidence="3">Together with the chaperonin GroEL, plays an essential role in assisting protein folding. The GroEL-GroES system forms a nano-cage that allows encapsulation of the non-native substrate proteins and provides a physical environment optimized to promote and accelerate protein folding. GroES binds to the apical surface of the GroEL ring, thereby capping the opening of the GroEL channel.</text>
</comment>
<dbReference type="EMBL" id="NRJG01000018">
    <property type="protein sequence ID" value="RIY40158.1"/>
    <property type="molecule type" value="Genomic_DNA"/>
</dbReference>
<dbReference type="InterPro" id="IPR011032">
    <property type="entry name" value="GroES-like_sf"/>
</dbReference>
<dbReference type="RefSeq" id="WP_119530144.1">
    <property type="nucleotide sequence ID" value="NZ_JBHSSP010000023.1"/>
</dbReference>
<dbReference type="Pfam" id="PF00166">
    <property type="entry name" value="Cpn10"/>
    <property type="match status" value="1"/>
</dbReference>
<dbReference type="SUPFAM" id="SSF50129">
    <property type="entry name" value="GroES-like"/>
    <property type="match status" value="1"/>
</dbReference>
<dbReference type="AlphaFoldDB" id="A0A3A1YSG3"/>
<reference evidence="4 5" key="1">
    <citation type="submission" date="2017-08" db="EMBL/GenBank/DDBJ databases">
        <title>Reclassification of Bisgaard taxon 37 and 44.</title>
        <authorList>
            <person name="Christensen H."/>
        </authorList>
    </citation>
    <scope>NUCLEOTIDE SEQUENCE [LARGE SCALE GENOMIC DNA]</scope>
    <source>
        <strain evidence="4 5">111</strain>
    </source>
</reference>
<dbReference type="CDD" id="cd00320">
    <property type="entry name" value="cpn10"/>
    <property type="match status" value="1"/>
</dbReference>
<dbReference type="GO" id="GO:0044183">
    <property type="term" value="F:protein folding chaperone"/>
    <property type="evidence" value="ECO:0007669"/>
    <property type="project" value="InterPro"/>
</dbReference>
<comment type="subunit">
    <text evidence="3">Heptamer of 7 subunits arranged in a ring.</text>
</comment>
<dbReference type="InterPro" id="IPR037124">
    <property type="entry name" value="Chaperonin_GroES_sf"/>
</dbReference>
<evidence type="ECO:0000313" key="5">
    <source>
        <dbReference type="Proteomes" id="UP000265916"/>
    </source>
</evidence>
<dbReference type="InterPro" id="IPR020818">
    <property type="entry name" value="Chaperonin_GroES"/>
</dbReference>
<dbReference type="SMART" id="SM00883">
    <property type="entry name" value="Cpn10"/>
    <property type="match status" value="1"/>
</dbReference>
<dbReference type="GO" id="GO:0051082">
    <property type="term" value="F:unfolded protein binding"/>
    <property type="evidence" value="ECO:0007669"/>
    <property type="project" value="TreeGrafter"/>
</dbReference>
<sequence length="98" mass="10723">MANELNLKPLHDTVVVKLVSNEEKTSSGLILTPQTQLQYAQVVAVGTGYPAANGYLPLTVQVGDKVILRPNASRLEEYEIEGQKVVFLTENQIMAVVK</sequence>
<dbReference type="Gene3D" id="2.30.33.40">
    <property type="entry name" value="GroES chaperonin"/>
    <property type="match status" value="1"/>
</dbReference>
<dbReference type="Proteomes" id="UP000265916">
    <property type="component" value="Unassembled WGS sequence"/>
</dbReference>
<dbReference type="OrthoDB" id="9806791at2"/>
<dbReference type="PRINTS" id="PR00297">
    <property type="entry name" value="CHAPERONIN10"/>
</dbReference>
<dbReference type="PANTHER" id="PTHR10772">
    <property type="entry name" value="10 KDA HEAT SHOCK PROTEIN"/>
    <property type="match status" value="1"/>
</dbReference>
<gene>
    <name evidence="4" type="ORF">CKF58_01085</name>
</gene>
<evidence type="ECO:0000313" key="4">
    <source>
        <dbReference type="EMBL" id="RIY40158.1"/>
    </source>
</evidence>
<dbReference type="GO" id="GO:0005524">
    <property type="term" value="F:ATP binding"/>
    <property type="evidence" value="ECO:0007669"/>
    <property type="project" value="InterPro"/>
</dbReference>
<evidence type="ECO:0000256" key="3">
    <source>
        <dbReference type="RuleBase" id="RU000535"/>
    </source>
</evidence>